<feature type="compositionally biased region" description="Basic and acidic residues" evidence="1">
    <location>
        <begin position="29"/>
        <end position="41"/>
    </location>
</feature>
<accession>A0AAF0ZFN8</accession>
<feature type="region of interest" description="Disordered" evidence="1">
    <location>
        <begin position="1"/>
        <end position="41"/>
    </location>
</feature>
<dbReference type="AlphaFoldDB" id="A0AAF0ZFN8"/>
<evidence type="ECO:0000313" key="2">
    <source>
        <dbReference type="EMBL" id="WMV37743.1"/>
    </source>
</evidence>
<name>A0AAF0ZFN8_SOLVR</name>
<proteinExistence type="predicted"/>
<evidence type="ECO:0000313" key="3">
    <source>
        <dbReference type="Proteomes" id="UP001234989"/>
    </source>
</evidence>
<feature type="region of interest" description="Disordered" evidence="1">
    <location>
        <begin position="181"/>
        <end position="214"/>
    </location>
</feature>
<dbReference type="Proteomes" id="UP001234989">
    <property type="component" value="Chromosome 7"/>
</dbReference>
<protein>
    <submittedName>
        <fullName evidence="2">Uncharacterized protein</fullName>
    </submittedName>
</protein>
<reference evidence="2" key="1">
    <citation type="submission" date="2023-08" db="EMBL/GenBank/DDBJ databases">
        <title>A de novo genome assembly of Solanum verrucosum Schlechtendal, a Mexican diploid species geographically isolated from the other diploid A-genome species in potato relatives.</title>
        <authorList>
            <person name="Hosaka K."/>
        </authorList>
    </citation>
    <scope>NUCLEOTIDE SEQUENCE</scope>
    <source>
        <tissue evidence="2">Young leaves</tissue>
    </source>
</reference>
<gene>
    <name evidence="2" type="ORF">MTR67_031128</name>
</gene>
<feature type="compositionally biased region" description="Polar residues" evidence="1">
    <location>
        <begin position="1"/>
        <end position="10"/>
    </location>
</feature>
<feature type="compositionally biased region" description="Basic and acidic residues" evidence="1">
    <location>
        <begin position="181"/>
        <end position="201"/>
    </location>
</feature>
<keyword evidence="3" id="KW-1185">Reference proteome</keyword>
<sequence length="227" mass="25728">MFLELSQTTARAGGPWFTTATPPQPSSEKSAKSRLKDRPTVRRSDNGLWSMFVDQDLLYPASDTNYGRPARTVNRSTVRREGGVSHLSTQRGFLDLVQSVERGKAGWSGSHRMGKARKYECKGIRFEVHSVVQVCSFHSGGLWVSGVSDKLVKECHTSMLVHDMDISHLMVHAQQIEEEKLKERSREARRARVDDGNDSHSRSSRRGRSRFRQKFSRQLMSPQIGLI</sequence>
<organism evidence="2 3">
    <name type="scientific">Solanum verrucosum</name>
    <dbReference type="NCBI Taxonomy" id="315347"/>
    <lineage>
        <taxon>Eukaryota</taxon>
        <taxon>Viridiplantae</taxon>
        <taxon>Streptophyta</taxon>
        <taxon>Embryophyta</taxon>
        <taxon>Tracheophyta</taxon>
        <taxon>Spermatophyta</taxon>
        <taxon>Magnoliopsida</taxon>
        <taxon>eudicotyledons</taxon>
        <taxon>Gunneridae</taxon>
        <taxon>Pentapetalae</taxon>
        <taxon>asterids</taxon>
        <taxon>lamiids</taxon>
        <taxon>Solanales</taxon>
        <taxon>Solanaceae</taxon>
        <taxon>Solanoideae</taxon>
        <taxon>Solaneae</taxon>
        <taxon>Solanum</taxon>
    </lineage>
</organism>
<feature type="compositionally biased region" description="Basic residues" evidence="1">
    <location>
        <begin position="202"/>
        <end position="214"/>
    </location>
</feature>
<dbReference type="EMBL" id="CP133618">
    <property type="protein sequence ID" value="WMV37743.1"/>
    <property type="molecule type" value="Genomic_DNA"/>
</dbReference>
<evidence type="ECO:0000256" key="1">
    <source>
        <dbReference type="SAM" id="MobiDB-lite"/>
    </source>
</evidence>